<feature type="domain" description="AB hydrolase-1" evidence="2">
    <location>
        <begin position="74"/>
        <end position="176"/>
    </location>
</feature>
<accession>A0A4Q0MN13</accession>
<proteinExistence type="predicted"/>
<dbReference type="Gene3D" id="3.40.50.1820">
    <property type="entry name" value="alpha/beta hydrolase"/>
    <property type="match status" value="1"/>
</dbReference>
<gene>
    <name evidence="3" type="ORF">EK403_02760</name>
</gene>
<keyword evidence="1" id="KW-0472">Membrane</keyword>
<comment type="caution">
    <text evidence="3">The sequence shown here is derived from an EMBL/GenBank/DDBJ whole genome shotgun (WGS) entry which is preliminary data.</text>
</comment>
<protein>
    <submittedName>
        <fullName evidence="3">Alpha/beta fold hydrolase</fullName>
    </submittedName>
</protein>
<dbReference type="PANTHER" id="PTHR12277">
    <property type="entry name" value="ALPHA/BETA HYDROLASE DOMAIN-CONTAINING PROTEIN"/>
    <property type="match status" value="1"/>
</dbReference>
<reference evidence="3 4" key="1">
    <citation type="submission" date="2018-12" db="EMBL/GenBank/DDBJ databases">
        <title>bacterium Hansschlegelia zhihuaiae S113.</title>
        <authorList>
            <person name="He J."/>
        </authorList>
    </citation>
    <scope>NUCLEOTIDE SEQUENCE [LARGE SCALE GENOMIC DNA]</scope>
    <source>
        <strain evidence="3 4">S 113</strain>
    </source>
</reference>
<dbReference type="GO" id="GO:0016787">
    <property type="term" value="F:hydrolase activity"/>
    <property type="evidence" value="ECO:0007669"/>
    <property type="project" value="UniProtKB-KW"/>
</dbReference>
<name>A0A4Q0MN13_9HYPH</name>
<evidence type="ECO:0000313" key="3">
    <source>
        <dbReference type="EMBL" id="RXF74993.1"/>
    </source>
</evidence>
<dbReference type="Proteomes" id="UP000289708">
    <property type="component" value="Unassembled WGS sequence"/>
</dbReference>
<evidence type="ECO:0000259" key="2">
    <source>
        <dbReference type="Pfam" id="PF00561"/>
    </source>
</evidence>
<keyword evidence="3" id="KW-0378">Hydrolase</keyword>
<dbReference type="Pfam" id="PF00561">
    <property type="entry name" value="Abhydrolase_1"/>
    <property type="match status" value="1"/>
</dbReference>
<evidence type="ECO:0000313" key="4">
    <source>
        <dbReference type="Proteomes" id="UP000289708"/>
    </source>
</evidence>
<dbReference type="PANTHER" id="PTHR12277:SF81">
    <property type="entry name" value="PROTEIN ABHD13"/>
    <property type="match status" value="1"/>
</dbReference>
<evidence type="ECO:0000256" key="1">
    <source>
        <dbReference type="SAM" id="Phobius"/>
    </source>
</evidence>
<dbReference type="RefSeq" id="WP_128775983.1">
    <property type="nucleotide sequence ID" value="NZ_RYFI01000002.1"/>
</dbReference>
<dbReference type="EMBL" id="RYFI01000002">
    <property type="protein sequence ID" value="RXF74993.1"/>
    <property type="molecule type" value="Genomic_DNA"/>
</dbReference>
<keyword evidence="1" id="KW-1133">Transmembrane helix</keyword>
<dbReference type="OrthoDB" id="9798884at2"/>
<dbReference type="InterPro" id="IPR000073">
    <property type="entry name" value="AB_hydrolase_1"/>
</dbReference>
<organism evidence="3 4">
    <name type="scientific">Hansschlegelia zhihuaiae</name>
    <dbReference type="NCBI Taxonomy" id="405005"/>
    <lineage>
        <taxon>Bacteria</taxon>
        <taxon>Pseudomonadati</taxon>
        <taxon>Pseudomonadota</taxon>
        <taxon>Alphaproteobacteria</taxon>
        <taxon>Hyphomicrobiales</taxon>
        <taxon>Methylopilaceae</taxon>
        <taxon>Hansschlegelia</taxon>
    </lineage>
</organism>
<feature type="transmembrane region" description="Helical" evidence="1">
    <location>
        <begin position="7"/>
        <end position="25"/>
    </location>
</feature>
<dbReference type="AlphaFoldDB" id="A0A4Q0MN13"/>
<keyword evidence="4" id="KW-1185">Reference proteome</keyword>
<keyword evidence="1" id="KW-0812">Transmembrane</keyword>
<sequence>MWIIAKIAFGVVGAYAAFCLVMFLAQKAFLFHPTPETGPPAAYGLAEFRRVEMVAEDGVPLVGWLHENASREKAILFFYGNADALPPYAGFFRSFAKAGYSVLGVNYRGYGGSGGEPSETGFYADADAGFRFLARHVPAERITVVGRSIGTGVAVDLAARNPVRSLVLISPFTSVVDAASEVFWYLPVSLLLRHRFSSIDGIRRVRAPVLIMHGDADAIIPVLHARLLHEAAAEPKRLEVFESADHIAMDLDRIFRLTVEFDAGDERR</sequence>
<dbReference type="SUPFAM" id="SSF53474">
    <property type="entry name" value="alpha/beta-Hydrolases"/>
    <property type="match status" value="1"/>
</dbReference>
<dbReference type="InterPro" id="IPR029058">
    <property type="entry name" value="AB_hydrolase_fold"/>
</dbReference>